<feature type="region of interest" description="Disordered" evidence="3">
    <location>
        <begin position="666"/>
        <end position="693"/>
    </location>
</feature>
<dbReference type="Pfam" id="PF00617">
    <property type="entry name" value="RasGEF"/>
    <property type="match status" value="1"/>
</dbReference>
<dbReference type="AlphaFoldDB" id="X6N192"/>
<organism evidence="6 7">
    <name type="scientific">Reticulomyxa filosa</name>
    <dbReference type="NCBI Taxonomy" id="46433"/>
    <lineage>
        <taxon>Eukaryota</taxon>
        <taxon>Sar</taxon>
        <taxon>Rhizaria</taxon>
        <taxon>Retaria</taxon>
        <taxon>Foraminifera</taxon>
        <taxon>Monothalamids</taxon>
        <taxon>Reticulomyxidae</taxon>
        <taxon>Reticulomyxa</taxon>
    </lineage>
</organism>
<keyword evidence="4" id="KW-1133">Transmembrane helix</keyword>
<evidence type="ECO:0000256" key="1">
    <source>
        <dbReference type="ARBA" id="ARBA00022658"/>
    </source>
</evidence>
<feature type="region of interest" description="Disordered" evidence="3">
    <location>
        <begin position="534"/>
        <end position="588"/>
    </location>
</feature>
<dbReference type="InterPro" id="IPR001895">
    <property type="entry name" value="RASGEF_cat_dom"/>
</dbReference>
<dbReference type="InterPro" id="IPR008937">
    <property type="entry name" value="Ras-like_GEF"/>
</dbReference>
<dbReference type="OrthoDB" id="546434at2759"/>
<evidence type="ECO:0000313" key="7">
    <source>
        <dbReference type="Proteomes" id="UP000023152"/>
    </source>
</evidence>
<feature type="compositionally biased region" description="Basic and acidic residues" evidence="3">
    <location>
        <begin position="534"/>
        <end position="549"/>
    </location>
</feature>
<dbReference type="GO" id="GO:0005085">
    <property type="term" value="F:guanyl-nucleotide exchange factor activity"/>
    <property type="evidence" value="ECO:0007669"/>
    <property type="project" value="UniProtKB-KW"/>
</dbReference>
<feature type="non-terminal residue" evidence="6">
    <location>
        <position position="1"/>
    </location>
</feature>
<keyword evidence="4" id="KW-0472">Membrane</keyword>
<dbReference type="EMBL" id="ASPP01013628">
    <property type="protein sequence ID" value="ETO19484.1"/>
    <property type="molecule type" value="Genomic_DNA"/>
</dbReference>
<name>X6N192_RETFI</name>
<keyword evidence="1 2" id="KW-0344">Guanine-nucleotide releasing factor</keyword>
<keyword evidence="7" id="KW-1185">Reference proteome</keyword>
<evidence type="ECO:0000313" key="6">
    <source>
        <dbReference type="EMBL" id="ETO19484.1"/>
    </source>
</evidence>
<evidence type="ECO:0000259" key="5">
    <source>
        <dbReference type="PROSITE" id="PS50009"/>
    </source>
</evidence>
<evidence type="ECO:0000256" key="4">
    <source>
        <dbReference type="SAM" id="Phobius"/>
    </source>
</evidence>
<feature type="transmembrane region" description="Helical" evidence="4">
    <location>
        <begin position="391"/>
        <end position="417"/>
    </location>
</feature>
<dbReference type="InterPro" id="IPR036964">
    <property type="entry name" value="RASGEF_cat_dom_sf"/>
</dbReference>
<keyword evidence="4" id="KW-0812">Transmembrane</keyword>
<dbReference type="PROSITE" id="PS50009">
    <property type="entry name" value="RASGEF_CAT"/>
    <property type="match status" value="1"/>
</dbReference>
<evidence type="ECO:0000256" key="3">
    <source>
        <dbReference type="SAM" id="MobiDB-lite"/>
    </source>
</evidence>
<accession>X6N192</accession>
<comment type="caution">
    <text evidence="6">The sequence shown here is derived from an EMBL/GenBank/DDBJ whole genome shotgun (WGS) entry which is preliminary data.</text>
</comment>
<protein>
    <submittedName>
        <fullName evidence="6">RasGEF domain-containing protein</fullName>
    </submittedName>
</protein>
<dbReference type="PANTHER" id="PTHR23113:SF99">
    <property type="entry name" value="RASGEF DOMAIN-CONTAINING PROTEIN"/>
    <property type="match status" value="1"/>
</dbReference>
<reference evidence="6 7" key="1">
    <citation type="journal article" date="2013" name="Curr. Biol.">
        <title>The Genome of the Foraminiferan Reticulomyxa filosa.</title>
        <authorList>
            <person name="Glockner G."/>
            <person name="Hulsmann N."/>
            <person name="Schleicher M."/>
            <person name="Noegel A.A."/>
            <person name="Eichinger L."/>
            <person name="Gallinger C."/>
            <person name="Pawlowski J."/>
            <person name="Sierra R."/>
            <person name="Euteneuer U."/>
            <person name="Pillet L."/>
            <person name="Moustafa A."/>
            <person name="Platzer M."/>
            <person name="Groth M."/>
            <person name="Szafranski K."/>
            <person name="Schliwa M."/>
        </authorList>
    </citation>
    <scope>NUCLEOTIDE SEQUENCE [LARGE SCALE GENOMIC DNA]</scope>
</reference>
<feature type="compositionally biased region" description="Basic and acidic residues" evidence="3">
    <location>
        <begin position="556"/>
        <end position="585"/>
    </location>
</feature>
<gene>
    <name evidence="6" type="ORF">RFI_17746</name>
</gene>
<evidence type="ECO:0000256" key="2">
    <source>
        <dbReference type="PROSITE-ProRule" id="PRU00168"/>
    </source>
</evidence>
<feature type="transmembrane region" description="Helical" evidence="4">
    <location>
        <begin position="438"/>
        <end position="463"/>
    </location>
</feature>
<dbReference type="Proteomes" id="UP000023152">
    <property type="component" value="Unassembled WGS sequence"/>
</dbReference>
<proteinExistence type="predicted"/>
<dbReference type="InterPro" id="IPR023578">
    <property type="entry name" value="Ras_GEF_dom_sf"/>
</dbReference>
<dbReference type="GO" id="GO:0007264">
    <property type="term" value="P:small GTPase-mediated signal transduction"/>
    <property type="evidence" value="ECO:0007669"/>
    <property type="project" value="InterPro"/>
</dbReference>
<dbReference type="Gene3D" id="1.10.840.10">
    <property type="entry name" value="Ras guanine-nucleotide exchange factors catalytic domain"/>
    <property type="match status" value="1"/>
</dbReference>
<dbReference type="PANTHER" id="PTHR23113">
    <property type="entry name" value="GUANINE NUCLEOTIDE EXCHANGE FACTOR"/>
    <property type="match status" value="1"/>
</dbReference>
<feature type="non-terminal residue" evidence="6">
    <location>
        <position position="693"/>
    </location>
</feature>
<dbReference type="SMART" id="SM00147">
    <property type="entry name" value="RasGEF"/>
    <property type="match status" value="1"/>
</dbReference>
<dbReference type="SUPFAM" id="SSF48366">
    <property type="entry name" value="Ras GEF"/>
    <property type="match status" value="1"/>
</dbReference>
<sequence length="693" mass="79228">LTNCAWQNSEHLDNSLLPDDFMTSPSRTTALPPFPKDGILLERGTNVSASLPNINAYPNGVSKFQKYRAIENAVHVRTKYTHTSDHATTTPTETAIATATATATPTAVASHQLYESPLHKLETSKIDAPNLLYMIDHVNRLSLWVATKILSEKTTLKQIEVCKYFYLVANRCFELNNIHGCTAIFGGICLEPVQRLKQMKKLLLADSVFKGYHEKFSLSNGLIVTSLTIHILYIYIYTYISLFYIHTSYISCVHVCNAFNRSSNYNSVQSCLPFVPVLVKDLFVVQTNLTPKNVQTNEREIDLKMLEKNCRLIRRFYETQQRSKLYANLLQTDVDTQTVIRMSVANHETLDTLKELSLKICPKMTKQQQENADAVAQLQDQCFSPFFFNHFLFFFLIIPMYVLCVFVIVFFWCFVLNGLKKTNACISICHTNDILKNIATSLAAFSTFTRFLVFTLFFIPFSYSIENFLKTHNKVTEIAGENLFICSTILLPNRQKKVQDEKKFKKTITFAMIILCPFFGGRKSSGLENADAVTTKEWDENEKPSEEKAAQSSQIDENKTETKEEESPAKQKPEEKANEQETKEKEEEEWGVWEWGCCQDDFMPGGSVKCSTDSCIKFWHFKCLQICYKYPKKELARIKKPEEIFTCPSCQRHTLHLILYDHSSSTHTQQAESSDRTQSQSSHANVGNSTTQK</sequence>
<feature type="domain" description="Ras-GEF" evidence="5">
    <location>
        <begin position="92"/>
        <end position="363"/>
    </location>
</feature>